<gene>
    <name evidence="2" type="ORF">POT9AD_5010</name>
</gene>
<accession>A0A653BBF4</accession>
<feature type="region of interest" description="Disordered" evidence="1">
    <location>
        <begin position="1"/>
        <end position="27"/>
    </location>
</feature>
<organism evidence="2">
    <name type="scientific">Ectopseudomonas oleovorans</name>
    <name type="common">Pseudomonas oleovorans</name>
    <dbReference type="NCBI Taxonomy" id="301"/>
    <lineage>
        <taxon>Bacteria</taxon>
        <taxon>Pseudomonadati</taxon>
        <taxon>Pseudomonadota</taxon>
        <taxon>Gammaproteobacteria</taxon>
        <taxon>Pseudomonadales</taxon>
        <taxon>Pseudomonadaceae</taxon>
        <taxon>Ectopseudomonas</taxon>
    </lineage>
</organism>
<protein>
    <submittedName>
        <fullName evidence="2">Uncharacterized protein</fullName>
    </submittedName>
</protein>
<name>A0A653BBF4_ECTOL</name>
<dbReference type="EMBL" id="LR130779">
    <property type="protein sequence ID" value="VDN65985.1"/>
    <property type="molecule type" value="Genomic_DNA"/>
</dbReference>
<sequence>MQSGYAPDCKSVNAGSIPTSASNPKAS</sequence>
<proteinExistence type="predicted"/>
<dbReference type="AlphaFoldDB" id="A0A653BBF4"/>
<evidence type="ECO:0000313" key="2">
    <source>
        <dbReference type="EMBL" id="VDN65985.1"/>
    </source>
</evidence>
<evidence type="ECO:0000256" key="1">
    <source>
        <dbReference type="SAM" id="MobiDB-lite"/>
    </source>
</evidence>
<reference evidence="2" key="1">
    <citation type="submission" date="2018-11" db="EMBL/GenBank/DDBJ databases">
        <authorList>
            <consortium name="Genoscope - CEA"/>
            <person name="William W."/>
        </authorList>
    </citation>
    <scope>NUCLEOTIDE SEQUENCE [LARGE SCALE GENOMIC DNA]</scope>
    <source>
        <strain evidence="2">T9AD</strain>
    </source>
</reference>
<feature type="compositionally biased region" description="Polar residues" evidence="1">
    <location>
        <begin position="13"/>
        <end position="27"/>
    </location>
</feature>